<dbReference type="InterPro" id="IPR044156">
    <property type="entry name" value="Galectin-like"/>
</dbReference>
<reference evidence="5" key="1">
    <citation type="submission" date="2025-08" db="UniProtKB">
        <authorList>
            <consortium name="Ensembl"/>
        </authorList>
    </citation>
    <scope>IDENTIFICATION</scope>
</reference>
<dbReference type="Ensembl" id="ENSPTET00000054197.1">
    <property type="protein sequence ID" value="ENSPTEP00000040439.1"/>
    <property type="gene ID" value="ENSPTEG00000037248.1"/>
</dbReference>
<dbReference type="PANTHER" id="PTHR11346:SF120">
    <property type="entry name" value="GALACTOSIDE-BINDING SOLUBLE LECTIN 13-RELATED"/>
    <property type="match status" value="1"/>
</dbReference>
<dbReference type="InterPro" id="IPR001079">
    <property type="entry name" value="Galectin_CRD"/>
</dbReference>
<name>A0A8C9M092_9PRIM</name>
<feature type="compositionally biased region" description="Basic and acidic residues" evidence="3">
    <location>
        <begin position="1"/>
        <end position="12"/>
    </location>
</feature>
<evidence type="ECO:0000313" key="6">
    <source>
        <dbReference type="Proteomes" id="UP000694416"/>
    </source>
</evidence>
<evidence type="ECO:0000256" key="1">
    <source>
        <dbReference type="ARBA" id="ARBA00022734"/>
    </source>
</evidence>
<dbReference type="AlphaFoldDB" id="A0A8C9M092"/>
<keyword evidence="6" id="KW-1185">Reference proteome</keyword>
<dbReference type="Gene3D" id="2.60.120.200">
    <property type="match status" value="1"/>
</dbReference>
<dbReference type="Pfam" id="PF00337">
    <property type="entry name" value="Gal-bind_lectin"/>
    <property type="match status" value="1"/>
</dbReference>
<feature type="domain" description="Galectin" evidence="4">
    <location>
        <begin position="18"/>
        <end position="147"/>
    </location>
</feature>
<reference evidence="5" key="2">
    <citation type="submission" date="2025-09" db="UniProtKB">
        <authorList>
            <consortium name="Ensembl"/>
        </authorList>
    </citation>
    <scope>IDENTIFICATION</scope>
</reference>
<dbReference type="SUPFAM" id="SSF49899">
    <property type="entry name" value="Concanavalin A-like lectins/glucanases"/>
    <property type="match status" value="1"/>
</dbReference>
<organism evidence="5 6">
    <name type="scientific">Piliocolobus tephrosceles</name>
    <name type="common">Ugandan red Colobus</name>
    <dbReference type="NCBI Taxonomy" id="591936"/>
    <lineage>
        <taxon>Eukaryota</taxon>
        <taxon>Metazoa</taxon>
        <taxon>Chordata</taxon>
        <taxon>Craniata</taxon>
        <taxon>Vertebrata</taxon>
        <taxon>Euteleostomi</taxon>
        <taxon>Mammalia</taxon>
        <taxon>Eutheria</taxon>
        <taxon>Euarchontoglires</taxon>
        <taxon>Primates</taxon>
        <taxon>Haplorrhini</taxon>
        <taxon>Catarrhini</taxon>
        <taxon>Cercopithecidae</taxon>
        <taxon>Colobinae</taxon>
        <taxon>Piliocolobus</taxon>
    </lineage>
</organism>
<dbReference type="GO" id="GO:0030246">
    <property type="term" value="F:carbohydrate binding"/>
    <property type="evidence" value="ECO:0007669"/>
    <property type="project" value="UniProtKB-UniRule"/>
</dbReference>
<evidence type="ECO:0000256" key="3">
    <source>
        <dbReference type="SAM" id="MobiDB-lite"/>
    </source>
</evidence>
<gene>
    <name evidence="5" type="primary">CLC</name>
</gene>
<proteinExistence type="predicted"/>
<dbReference type="PANTHER" id="PTHR11346">
    <property type="entry name" value="GALECTIN"/>
    <property type="match status" value="1"/>
</dbReference>
<evidence type="ECO:0000256" key="2">
    <source>
        <dbReference type="RuleBase" id="RU102079"/>
    </source>
</evidence>
<dbReference type="SMART" id="SM00908">
    <property type="entry name" value="Gal-bind_lectin"/>
    <property type="match status" value="1"/>
</dbReference>
<accession>A0A8C9M092</accession>
<evidence type="ECO:0000259" key="4">
    <source>
        <dbReference type="PROSITE" id="PS51304"/>
    </source>
</evidence>
<dbReference type="Proteomes" id="UP000694416">
    <property type="component" value="Unplaced"/>
</dbReference>
<dbReference type="InterPro" id="IPR013320">
    <property type="entry name" value="ConA-like_dom_sf"/>
</dbReference>
<feature type="region of interest" description="Disordered" evidence="3">
    <location>
        <begin position="1"/>
        <end position="34"/>
    </location>
</feature>
<feature type="compositionally biased region" description="Polar residues" evidence="3">
    <location>
        <begin position="14"/>
        <end position="24"/>
    </location>
</feature>
<sequence length="148" mass="17458">MKPEGRADRDPLHSATQRFTQKPGHNTEEPPRGRQCHCYPNEPHLQVDFHTEMKEDSDIAFHFQVYFGSRVVMNSREYGTWKQEVESKNMPFQDGQEFELSILVLEDKYQVMVNGQCYYNFNHRIPIKSVKMVQVWRDISLTQFGISS</sequence>
<dbReference type="CDD" id="cd00070">
    <property type="entry name" value="GLECT"/>
    <property type="match status" value="1"/>
</dbReference>
<dbReference type="SMART" id="SM00276">
    <property type="entry name" value="GLECT"/>
    <property type="match status" value="1"/>
</dbReference>
<evidence type="ECO:0000313" key="5">
    <source>
        <dbReference type="Ensembl" id="ENSPTEP00000040439.1"/>
    </source>
</evidence>
<keyword evidence="1 2" id="KW-0430">Lectin</keyword>
<protein>
    <recommendedName>
        <fullName evidence="2">Galectin</fullName>
    </recommendedName>
</protein>
<dbReference type="PROSITE" id="PS51304">
    <property type="entry name" value="GALECTIN"/>
    <property type="match status" value="1"/>
</dbReference>